<keyword evidence="2" id="KW-1185">Reference proteome</keyword>
<sequence>MKFFSMFFLRRRTLILKAVLILTALWFMVALLTTNGGTRNSIGAPAIEYEDPEAKPLKMAKPTSVKRKSESYGNNLSDGLGVLAAPGSDNAPGELGKPVVLPKNITEETKAAVAEGWKKNAFNQYVSDLISIRRKLPDPRDEWCKQPGRYLEDLPQTSVVICFHNEAWSVLLRTVHSVLDKSPAHLIKEIILVDDFSDMPHLMQQLDDYMSSLPKVRIVRATRREGLIRARLLGARYVTAPVLTYLDSHCECTEGWLEPLLDRIARNKTTVVCPVIDVIDDNTLEYHYRDSSSVNVGGFDWNLQFNWHPVPARERARHQHTAEPVWSPTMAGGLFAIDKDFFERLGTYDSGFDIWGGENLELSFKSWMCGGTLEIVPCSHVGHIFRKRSPYKWRTGVNVLKKNSVRLAEVWLDDYAKYYYQRVGNDKGDFGDISSRVALREKLGCKSFEWYLKNIYPELFIPGESVAHGEIRNEAFIGRFCLDGAVTDPEVEEPLLIHSCHHMGGSQIANRGTDMCIDSAAGPEDMKKAVNVWPCHGEYGNQYWMYSKGGEIRRDETCLDFSGHDVVLYPCHGAKGNQLWLYDPNTKLLKHGSSEKCMAISKNKDKITMETCNEEETRQMWSMENFHADRLNPELIADVSLYVWAGRKCAGGGGGGRGGMRARLMAVLTEQLADAVSTIGRYHSALVVCTDRVNVISERLVELERVVVTRCPSCSAVAQSPPVCKAAGLGRAERDDSARSSGDQRGYTEPPLDAAQGSVGMPDYNIGHRESDEGRQANDPNDSAEEEWVRVGAKKRQKRQTSLRGTAGPSVTTLRAVEHRKYIHLWNMVSGADEIREYMRSLCSEGTCTVEELKSRVHLKSRLQLYVDALPKVRLIRTSRREGLIRARLLGVKEAIMSRSELCLDAPNRIKMGPAGGVKIVKCHFQGGNQYWVYSIDGELRRDDMCLDYIFHTVTILPCKRSASQIWLYDLMPSSQQHQTLIIEEFEPDVFRQLIEYIHTGCVTLQPRTLLGVMNAADYYGLDELRRACAGFVQCCITVDTVLEFVDEHGNEVLNLGSFTLLPQHVVRLILARDELRADEFTKFQAALMWSKKYCDTNPNINLKEVIGNFLEYIQFHKIPANVLMREVHPLGLVPYSIIMNALAYQADPASIDPGKLSPARVRRAGRSMSVQSSLDPYGSNTTLSSTGSSDVPSSDSRHN</sequence>
<dbReference type="EMBL" id="CM046117">
    <property type="protein sequence ID" value="KAI8436605.1"/>
    <property type="molecule type" value="Genomic_DNA"/>
</dbReference>
<evidence type="ECO:0000313" key="2">
    <source>
        <dbReference type="Proteomes" id="UP001064048"/>
    </source>
</evidence>
<evidence type="ECO:0000313" key="1">
    <source>
        <dbReference type="EMBL" id="KAI8436605.1"/>
    </source>
</evidence>
<proteinExistence type="predicted"/>
<name>A0ACC0KK08_CHOFU</name>
<organism evidence="1 2">
    <name type="scientific">Choristoneura fumiferana</name>
    <name type="common">Spruce budworm moth</name>
    <name type="synonym">Archips fumiferana</name>
    <dbReference type="NCBI Taxonomy" id="7141"/>
    <lineage>
        <taxon>Eukaryota</taxon>
        <taxon>Metazoa</taxon>
        <taxon>Ecdysozoa</taxon>
        <taxon>Arthropoda</taxon>
        <taxon>Hexapoda</taxon>
        <taxon>Insecta</taxon>
        <taxon>Pterygota</taxon>
        <taxon>Neoptera</taxon>
        <taxon>Endopterygota</taxon>
        <taxon>Lepidoptera</taxon>
        <taxon>Glossata</taxon>
        <taxon>Ditrysia</taxon>
        <taxon>Tortricoidea</taxon>
        <taxon>Tortricidae</taxon>
        <taxon>Tortricinae</taxon>
        <taxon>Choristoneura</taxon>
    </lineage>
</organism>
<protein>
    <submittedName>
        <fullName evidence="1">Uncharacterized protein</fullName>
    </submittedName>
</protein>
<gene>
    <name evidence="1" type="ORF">MSG28_010121</name>
</gene>
<comment type="caution">
    <text evidence="1">The sequence shown here is derived from an EMBL/GenBank/DDBJ whole genome shotgun (WGS) entry which is preliminary data.</text>
</comment>
<accession>A0ACC0KK08</accession>
<dbReference type="Proteomes" id="UP001064048">
    <property type="component" value="Chromosome 17"/>
</dbReference>
<reference evidence="1 2" key="1">
    <citation type="journal article" date="2022" name="Genome Biol. Evol.">
        <title>The Spruce Budworm Genome: Reconstructing the Evolutionary History of Antifreeze Proteins.</title>
        <authorList>
            <person name="Beliveau C."/>
            <person name="Gagne P."/>
            <person name="Picq S."/>
            <person name="Vernygora O."/>
            <person name="Keeling C.I."/>
            <person name="Pinkney K."/>
            <person name="Doucet D."/>
            <person name="Wen F."/>
            <person name="Johnston J.S."/>
            <person name="Maaroufi H."/>
            <person name="Boyle B."/>
            <person name="Laroche J."/>
            <person name="Dewar K."/>
            <person name="Juretic N."/>
            <person name="Blackburn G."/>
            <person name="Nisole A."/>
            <person name="Brunet B."/>
            <person name="Brandao M."/>
            <person name="Lumley L."/>
            <person name="Duan J."/>
            <person name="Quan G."/>
            <person name="Lucarotti C.J."/>
            <person name="Roe A.D."/>
            <person name="Sperling F.A.H."/>
            <person name="Levesque R.C."/>
            <person name="Cusson M."/>
        </authorList>
    </citation>
    <scope>NUCLEOTIDE SEQUENCE [LARGE SCALE GENOMIC DNA]</scope>
    <source>
        <strain evidence="1">Glfc:IPQL:Cfum</strain>
    </source>
</reference>